<dbReference type="InterPro" id="IPR043502">
    <property type="entry name" value="DNA/RNA_pol_sf"/>
</dbReference>
<gene>
    <name evidence="3" type="primary">RE1_3035</name>
    <name evidence="3" type="ORF">CK203_104795</name>
</gene>
<dbReference type="Pfam" id="PF07727">
    <property type="entry name" value="RVT_2"/>
    <property type="match status" value="1"/>
</dbReference>
<evidence type="ECO:0000313" key="3">
    <source>
        <dbReference type="EMBL" id="RVW59541.1"/>
    </source>
</evidence>
<keyword evidence="1" id="KW-0812">Transmembrane</keyword>
<evidence type="ECO:0000313" key="4">
    <source>
        <dbReference type="Proteomes" id="UP000288805"/>
    </source>
</evidence>
<accession>A0A438FHW8</accession>
<feature type="transmembrane region" description="Helical" evidence="1">
    <location>
        <begin position="62"/>
        <end position="83"/>
    </location>
</feature>
<keyword evidence="1" id="KW-0472">Membrane</keyword>
<dbReference type="Proteomes" id="UP000288805">
    <property type="component" value="Unassembled WGS sequence"/>
</dbReference>
<name>A0A438FHW8_VITVI</name>
<proteinExistence type="predicted"/>
<protein>
    <submittedName>
        <fullName evidence="3">Retrovirus-related Pol polyprotein from transposon RE1</fullName>
    </submittedName>
</protein>
<comment type="caution">
    <text evidence="3">The sequence shown here is derived from an EMBL/GenBank/DDBJ whole genome shotgun (WGS) entry which is preliminary data.</text>
</comment>
<keyword evidence="1" id="KW-1133">Transmembrane helix</keyword>
<dbReference type="InterPro" id="IPR013103">
    <property type="entry name" value="RVT_2"/>
</dbReference>
<evidence type="ECO:0000256" key="1">
    <source>
        <dbReference type="SAM" id="Phobius"/>
    </source>
</evidence>
<evidence type="ECO:0000259" key="2">
    <source>
        <dbReference type="Pfam" id="PF07727"/>
    </source>
</evidence>
<dbReference type="SUPFAM" id="SSF56672">
    <property type="entry name" value="DNA/RNA polymerases"/>
    <property type="match status" value="1"/>
</dbReference>
<reference evidence="3 4" key="1">
    <citation type="journal article" date="2018" name="PLoS Genet.">
        <title>Population sequencing reveals clonal diversity and ancestral inbreeding in the grapevine cultivar Chardonnay.</title>
        <authorList>
            <person name="Roach M.J."/>
            <person name="Johnson D.L."/>
            <person name="Bohlmann J."/>
            <person name="van Vuuren H.J."/>
            <person name="Jones S.J."/>
            <person name="Pretorius I.S."/>
            <person name="Schmidt S.A."/>
            <person name="Borneman A.R."/>
        </authorList>
    </citation>
    <scope>NUCLEOTIDE SEQUENCE [LARGE SCALE GENOMIC DNA]</scope>
    <source>
        <strain evidence="4">cv. Chardonnay</strain>
        <tissue evidence="3">Leaf</tissue>
    </source>
</reference>
<feature type="domain" description="Reverse transcriptase Ty1/copia-type" evidence="2">
    <location>
        <begin position="11"/>
        <end position="109"/>
    </location>
</feature>
<organism evidence="3 4">
    <name type="scientific">Vitis vinifera</name>
    <name type="common">Grape</name>
    <dbReference type="NCBI Taxonomy" id="29760"/>
    <lineage>
        <taxon>Eukaryota</taxon>
        <taxon>Viridiplantae</taxon>
        <taxon>Streptophyta</taxon>
        <taxon>Embryophyta</taxon>
        <taxon>Tracheophyta</taxon>
        <taxon>Spermatophyta</taxon>
        <taxon>Magnoliopsida</taxon>
        <taxon>eudicotyledons</taxon>
        <taxon>Gunneridae</taxon>
        <taxon>Pentapetalae</taxon>
        <taxon>rosids</taxon>
        <taxon>Vitales</taxon>
        <taxon>Vitaceae</taxon>
        <taxon>Viteae</taxon>
        <taxon>Vitis</taxon>
    </lineage>
</organism>
<sequence>MSMELQALKSNGTWSLTTLPTCKLPMGCKWVYKIKYNIDGSIEKNEARLVAKKYTQQESIDYLETFSLVAKLVTVMVLLVVAITHGWHLTQWDVNNAFLHGDLYEEVYMCFFQAITMRERL</sequence>
<dbReference type="AlphaFoldDB" id="A0A438FHW8"/>
<dbReference type="EMBL" id="QGNW01000887">
    <property type="protein sequence ID" value="RVW59541.1"/>
    <property type="molecule type" value="Genomic_DNA"/>
</dbReference>